<dbReference type="PANTHER" id="PTHR18921">
    <property type="entry name" value="MYOSIN HEAVY CHAIN - RELATED"/>
    <property type="match status" value="1"/>
</dbReference>
<reference evidence="7" key="4">
    <citation type="submission" date="2025-09" db="UniProtKB">
        <authorList>
            <consortium name="Ensembl"/>
        </authorList>
    </citation>
    <scope>IDENTIFICATION</scope>
</reference>
<dbReference type="PROSITE" id="PS50913">
    <property type="entry name" value="GRIP"/>
    <property type="match status" value="1"/>
</dbReference>
<evidence type="ECO:0000256" key="3">
    <source>
        <dbReference type="ARBA" id="ARBA00023054"/>
    </source>
</evidence>
<reference evidence="8" key="2">
    <citation type="submission" date="2023-03" db="EMBL/GenBank/DDBJ databases">
        <authorList>
            <consortium name="Wellcome Sanger Institute Data Sharing"/>
        </authorList>
    </citation>
    <scope>NUCLEOTIDE SEQUENCE [LARGE SCALE GENOMIC DNA]</scope>
</reference>
<feature type="coiled-coil region" evidence="4">
    <location>
        <begin position="177"/>
        <end position="281"/>
    </location>
</feature>
<feature type="region of interest" description="Disordered" evidence="5">
    <location>
        <begin position="1205"/>
        <end position="1231"/>
    </location>
</feature>
<reference evidence="7 8" key="1">
    <citation type="submission" date="2018-05" db="EMBL/GenBank/DDBJ databases">
        <authorList>
            <person name="Datahose"/>
        </authorList>
    </citation>
    <scope>NUCLEOTIDE SEQUENCE</scope>
</reference>
<feature type="region of interest" description="Disordered" evidence="5">
    <location>
        <begin position="115"/>
        <end position="156"/>
    </location>
</feature>
<evidence type="ECO:0000259" key="6">
    <source>
        <dbReference type="PROSITE" id="PS50913"/>
    </source>
</evidence>
<proteinExistence type="predicted"/>
<organism evidence="7 8">
    <name type="scientific">Astatotilapia calliptera</name>
    <name type="common">Eastern happy</name>
    <name type="synonym">Chromis callipterus</name>
    <dbReference type="NCBI Taxonomy" id="8154"/>
    <lineage>
        <taxon>Eukaryota</taxon>
        <taxon>Metazoa</taxon>
        <taxon>Chordata</taxon>
        <taxon>Craniata</taxon>
        <taxon>Vertebrata</taxon>
        <taxon>Euteleostomi</taxon>
        <taxon>Actinopterygii</taxon>
        <taxon>Neopterygii</taxon>
        <taxon>Teleostei</taxon>
        <taxon>Neoteleostei</taxon>
        <taxon>Acanthomorphata</taxon>
        <taxon>Ovalentaria</taxon>
        <taxon>Cichlomorphae</taxon>
        <taxon>Cichliformes</taxon>
        <taxon>Cichlidae</taxon>
        <taxon>African cichlids</taxon>
        <taxon>Pseudocrenilabrinae</taxon>
        <taxon>Haplochromini</taxon>
        <taxon>Astatotilapia</taxon>
    </lineage>
</organism>
<feature type="coiled-coil region" evidence="4">
    <location>
        <begin position="1410"/>
        <end position="1479"/>
    </location>
</feature>
<keyword evidence="8" id="KW-1185">Reference proteome</keyword>
<feature type="compositionally biased region" description="Basic and acidic residues" evidence="5">
    <location>
        <begin position="731"/>
        <end position="759"/>
    </location>
</feature>
<dbReference type="GeneTree" id="ENSGT00710000106769"/>
<dbReference type="GO" id="GO:0031267">
    <property type="term" value="F:small GTPase binding"/>
    <property type="evidence" value="ECO:0007669"/>
    <property type="project" value="TreeGrafter"/>
</dbReference>
<evidence type="ECO:0000313" key="7">
    <source>
        <dbReference type="Ensembl" id="ENSACLP00000077303.1"/>
    </source>
</evidence>
<dbReference type="Ensembl" id="ENSACLT00000092707.1">
    <property type="protein sequence ID" value="ENSACLP00000077303.1"/>
    <property type="gene ID" value="ENSACLG00000027383.2"/>
</dbReference>
<comment type="subcellular location">
    <subcellularLocation>
        <location evidence="1">Golgi apparatus</location>
    </subcellularLocation>
</comment>
<feature type="coiled-coil region" evidence="4">
    <location>
        <begin position="1011"/>
        <end position="1065"/>
    </location>
</feature>
<feature type="compositionally biased region" description="Polar residues" evidence="5">
    <location>
        <begin position="1205"/>
        <end position="1225"/>
    </location>
</feature>
<feature type="compositionally biased region" description="Low complexity" evidence="5">
    <location>
        <begin position="1261"/>
        <end position="1270"/>
    </location>
</feature>
<evidence type="ECO:0000256" key="1">
    <source>
        <dbReference type="ARBA" id="ARBA00004555"/>
    </source>
</evidence>
<evidence type="ECO:0000313" key="8">
    <source>
        <dbReference type="Proteomes" id="UP000265100"/>
    </source>
</evidence>
<feature type="coiled-coil region" evidence="4">
    <location>
        <begin position="1566"/>
        <end position="1659"/>
    </location>
</feature>
<feature type="compositionally biased region" description="Low complexity" evidence="5">
    <location>
        <begin position="135"/>
        <end position="148"/>
    </location>
</feature>
<evidence type="ECO:0000256" key="2">
    <source>
        <dbReference type="ARBA" id="ARBA00023034"/>
    </source>
</evidence>
<feature type="coiled-coil region" evidence="4">
    <location>
        <begin position="1092"/>
        <end position="1182"/>
    </location>
</feature>
<dbReference type="Gene3D" id="1.10.287.1490">
    <property type="match status" value="1"/>
</dbReference>
<feature type="compositionally biased region" description="Basic and acidic residues" evidence="5">
    <location>
        <begin position="1271"/>
        <end position="1283"/>
    </location>
</feature>
<dbReference type="GO" id="GO:0007030">
    <property type="term" value="P:Golgi organization"/>
    <property type="evidence" value="ECO:0007669"/>
    <property type="project" value="TreeGrafter"/>
</dbReference>
<accession>A0AAX7V487</accession>
<feature type="coiled-coil region" evidence="4">
    <location>
        <begin position="900"/>
        <end position="927"/>
    </location>
</feature>
<feature type="region of interest" description="Disordered" evidence="5">
    <location>
        <begin position="1255"/>
        <end position="1283"/>
    </location>
</feature>
<keyword evidence="3 4" id="KW-0175">Coiled coil</keyword>
<protein>
    <recommendedName>
        <fullName evidence="6">GRIP domain-containing protein</fullName>
    </recommendedName>
</protein>
<dbReference type="GO" id="GO:0005794">
    <property type="term" value="C:Golgi apparatus"/>
    <property type="evidence" value="ECO:0007669"/>
    <property type="project" value="UniProtKB-SubCell"/>
</dbReference>
<dbReference type="InterPro" id="IPR000237">
    <property type="entry name" value="GRIP_dom"/>
</dbReference>
<dbReference type="Proteomes" id="UP000265100">
    <property type="component" value="Chromosome 19"/>
</dbReference>
<keyword evidence="2" id="KW-0333">Golgi apparatus</keyword>
<feature type="domain" description="GRIP" evidence="6">
    <location>
        <begin position="1659"/>
        <end position="1708"/>
    </location>
</feature>
<sequence>MSSWLGGIGSGLGQSLGQVSGSLSSFTGQISNFTKDMLLEGVEEVGGKFVCSLLLDMSLLQHERLRKLHAELEEKLEAAEIQIKRQSAEYRTLLQQKDVEISHLKARQSGLQEEVQKLQQSAQSASAGPAMLPVTTTSSSTTSSSASSFLSRHPGSHHGFHGEEMDLSDVIWSQQEINRLSTEVMRLESEVAHWRRMSQASTATGAGNGNHSEILKLQRTIKELRDEMSREVDEHQHELAALQDAQRQKLADVTRRHRQELAEYEERIEELEEQIQSGQLIFGITTTQCHQRKPKGGFVDWFLPIMGCGRYSASVSKFQIFCPQLNLQERLKVAEEQLVSRNEAESDLESLDDLKAELGRREKILRATEEERDTLMSELEELDQQNQEATQHMISVKEQLSGQLKEAETELKRMTAELNTSSDQKMALEQELETQKEKMSQSAFTLNELHMGKQQLERTVKELKDKLGHSQEQIRDARREVTELKKTLQEKEELLSAAKAKLYEGGERASEAQGANEALAEKERELSDLRRELDEMRCSHEKVMSEDYELKVENRRFKADNEQTLGKVEELTKQLKESQGVLNRVVREKDTRIEALKLEKYQLEGELTQAENKLKEQVKQYQQTIEELTRARSMDASALQTEHERAIKLNQEKDMEIAQLKRDVEQVAADHRDTNEMLSITVAGQQQLTDLLQEKDVFMDTLKQNAADLQTELDNKVSVFTKEVETLKQSLDEKDKQLGGMKEENSHLKEEIDRLRDQQSRPQPLAEPRTLDIITELETEITQLKSSRNALEEEVQTLRRTTEEQQASLLLSQQSLQAQQSEIEQARAHHQQTTLNYDRLIQARDEEITRLQQNVEQLSESQSRANSPSVQGEVILQEEKTQTLNQENGNEKHDLSKVDIERLVRGIKEKETEITQLNEKNLSLTRQLDQLVVSRDEVGKLSQMIMQKDLEIQALHARVSMGGGHSQDVMFLQQQLQAYAVEREQVIAVLNEKTRENSQLRSDYHRLMDIMAGKEAALLKLQQENQRLSNMSDPSGSQEMFKETIQNLSRIIREKDIEIDALTQKCQTLVTVLQSSGGEPGAGSGGVSSNQFEELLQERDTLKQQVKKMEEWKQQVITTVKNMQHESAQLHEELIKLQSQVSADSDCSSKLSVDYARLVQNYEQKERRLGSLSLELAQVQQTITQLSSTKDVLLGKLDSVTQTPEVTATQCSGSSLSTDAPSHQPDSAVKDEKMQQEVVQLKAQLTEKENTIRTLQENNHRLSNSASASESEQRSQAEEARQVRERLEALQRSVREKDLLIKSKGDQLVQVSEALRNRENDNEVLKQAVTNLKERALILEMDVKKLKEENELVAARSREKESEFRALQETNMQVSLLLREKEFELSAMSEKAATVEKLLKDKEQGRSGELNQLLNEVKSMQDKAVAFQQERDQVMMALKQKQMETAALQSELQHVRDKEHRLNLELERLRNHLLEIEDSYTREALAAEDRETELRRKVALLDERLATSSSAVESASQQASMQVESLQEQLIGVVKQRDDALVQLRTSQEQVNQYAVSLSNLQMVLEQFQQEEKAMYSAELEKHKKEKEEWKRKALKLEDQASALQINLDEANAALDSASRLTDQLDLKEEQIEELKKQVDVRQEMLEEAQRKLMNLLNSTEGKIDKVLMRNLFLGYFHTPKTKRADVLKLMGSVLGLNREDMLEDRGHGVTGWVSNWLGGRGAQSVPNTPQRPTSGQGLNSVRHDSQFSLYIFSSFFSGAPVSQKRAGDSNPFLAPRSAAVPLLAGSGSGGPGGHLLMKPISDTLPTFTPVPVSAEASGGAVLKDLLKQ</sequence>
<dbReference type="GO" id="GO:0006888">
    <property type="term" value="P:endoplasmic reticulum to Golgi vesicle-mediated transport"/>
    <property type="evidence" value="ECO:0007669"/>
    <property type="project" value="TreeGrafter"/>
</dbReference>
<dbReference type="PANTHER" id="PTHR18921:SF2">
    <property type="entry name" value="THYROID RECEPTOR-INTERACTING PROTEIN 11"/>
    <property type="match status" value="1"/>
</dbReference>
<evidence type="ECO:0000256" key="5">
    <source>
        <dbReference type="SAM" id="MobiDB-lite"/>
    </source>
</evidence>
<reference evidence="7" key="3">
    <citation type="submission" date="2025-08" db="UniProtKB">
        <authorList>
            <consortium name="Ensembl"/>
        </authorList>
    </citation>
    <scope>IDENTIFICATION</scope>
</reference>
<feature type="region of interest" description="Disordered" evidence="5">
    <location>
        <begin position="731"/>
        <end position="764"/>
    </location>
</feature>
<gene>
    <name evidence="7" type="primary">TRIP11</name>
</gene>
<evidence type="ECO:0000256" key="4">
    <source>
        <dbReference type="SAM" id="Coils"/>
    </source>
</evidence>
<name>A0AAX7V487_ASTCA</name>